<keyword evidence="7 14" id="KW-0479">Metal-binding</keyword>
<keyword evidence="6 14" id="KW-0349">Heme</keyword>
<evidence type="ECO:0000256" key="4">
    <source>
        <dbReference type="ARBA" id="ARBA00004406"/>
    </source>
</evidence>
<comment type="subcellular location">
    <subcellularLocation>
        <location evidence="4">Endoplasmic reticulum membrane</location>
        <topology evidence="4">Peripheral membrane protein</topology>
    </subcellularLocation>
    <subcellularLocation>
        <location evidence="3">Microsome membrane</location>
        <topology evidence="3">Peripheral membrane protein</topology>
    </subcellularLocation>
</comment>
<comment type="caution">
    <text evidence="16">The sequence shown here is derived from an EMBL/GenBank/DDBJ whole genome shotgun (WGS) entry which is preliminary data.</text>
</comment>
<evidence type="ECO:0000256" key="8">
    <source>
        <dbReference type="ARBA" id="ARBA00022824"/>
    </source>
</evidence>
<protein>
    <submittedName>
        <fullName evidence="16">Probable cytochrome P450 313a1</fullName>
    </submittedName>
</protein>
<dbReference type="EMBL" id="BGZK01000266">
    <property type="protein sequence ID" value="GBP32874.1"/>
    <property type="molecule type" value="Genomic_DNA"/>
</dbReference>
<dbReference type="GO" id="GO:0005506">
    <property type="term" value="F:iron ion binding"/>
    <property type="evidence" value="ECO:0007669"/>
    <property type="project" value="InterPro"/>
</dbReference>
<dbReference type="PANTHER" id="PTHR24291:SF189">
    <property type="entry name" value="CYTOCHROME P450 4C3-RELATED"/>
    <property type="match status" value="1"/>
</dbReference>
<evidence type="ECO:0000313" key="16">
    <source>
        <dbReference type="EMBL" id="GBP32874.1"/>
    </source>
</evidence>
<dbReference type="InterPro" id="IPR036396">
    <property type="entry name" value="Cyt_P450_sf"/>
</dbReference>
<gene>
    <name evidence="16" type="primary">Cyp313a1</name>
    <name evidence="16" type="ORF">EVAR_81662_1</name>
</gene>
<dbReference type="Pfam" id="PF00067">
    <property type="entry name" value="p450"/>
    <property type="match status" value="1"/>
</dbReference>
<dbReference type="PANTHER" id="PTHR24291">
    <property type="entry name" value="CYTOCHROME P450 FAMILY 4"/>
    <property type="match status" value="1"/>
</dbReference>
<dbReference type="AlphaFoldDB" id="A0A4C1V4E7"/>
<comment type="cofactor">
    <cofactor evidence="1 14">
        <name>heme</name>
        <dbReference type="ChEBI" id="CHEBI:30413"/>
    </cofactor>
</comment>
<dbReference type="InterPro" id="IPR002401">
    <property type="entry name" value="Cyt_P450_E_grp-I"/>
</dbReference>
<dbReference type="SUPFAM" id="SSF48264">
    <property type="entry name" value="Cytochrome P450"/>
    <property type="match status" value="1"/>
</dbReference>
<sequence>MLKRSSSSRTVLDVSWPWVAWQRNGLYEHLQTHLNRSGGTNGYSNLELREESFILIAAGTDTSAVALGFTLTLLAKYPDVQEKVYRELHDVVGKLDRQLEKEDLPKLTYTERVIKESLRLFPPVRIISRKVEEEIMLPSGRILPAGAGVVASLWGAHRDPAHWGSDADHFDPDRFLPERFRPQHTCSYIPFSNGPRNCLGYQYAMMSLKTALAAVLRRCRIVSEPEKGPVPHRSTNASSQKEGEKAAFALTKTIEGKRIQPGVVGCGDVEPSARGRESILGHAKEQSGLEGQSVSSWVNQGLFIEGYMGPQAVLHLKGDQVKLLAPLKIELLSLEVVVVHNTL</sequence>
<keyword evidence="13" id="KW-0472">Membrane</keyword>
<evidence type="ECO:0000256" key="5">
    <source>
        <dbReference type="ARBA" id="ARBA00010617"/>
    </source>
</evidence>
<dbReference type="PROSITE" id="PS00086">
    <property type="entry name" value="CYTOCHROME_P450"/>
    <property type="match status" value="1"/>
</dbReference>
<comment type="function">
    <text evidence="2">May be involved in the metabolism of insect hormones and in the breakdown of synthetic insecticides.</text>
</comment>
<dbReference type="InterPro" id="IPR017972">
    <property type="entry name" value="Cyt_P450_CS"/>
</dbReference>
<reference evidence="16 17" key="1">
    <citation type="journal article" date="2019" name="Commun. Biol.">
        <title>The bagworm genome reveals a unique fibroin gene that provides high tensile strength.</title>
        <authorList>
            <person name="Kono N."/>
            <person name="Nakamura H."/>
            <person name="Ohtoshi R."/>
            <person name="Tomita M."/>
            <person name="Numata K."/>
            <person name="Arakawa K."/>
        </authorList>
    </citation>
    <scope>NUCLEOTIDE SEQUENCE [LARGE SCALE GENOMIC DNA]</scope>
</reference>
<name>A0A4C1V4E7_EUMVA</name>
<evidence type="ECO:0000256" key="14">
    <source>
        <dbReference type="PIRSR" id="PIRSR602401-1"/>
    </source>
</evidence>
<dbReference type="GO" id="GO:0004497">
    <property type="term" value="F:monooxygenase activity"/>
    <property type="evidence" value="ECO:0007669"/>
    <property type="project" value="UniProtKB-KW"/>
</dbReference>
<proteinExistence type="inferred from homology"/>
<dbReference type="STRING" id="151549.A0A4C1V4E7"/>
<dbReference type="InterPro" id="IPR001128">
    <property type="entry name" value="Cyt_P450"/>
</dbReference>
<dbReference type="PRINTS" id="PR00463">
    <property type="entry name" value="EP450I"/>
</dbReference>
<evidence type="ECO:0000256" key="9">
    <source>
        <dbReference type="ARBA" id="ARBA00022848"/>
    </source>
</evidence>
<organism evidence="16 17">
    <name type="scientific">Eumeta variegata</name>
    <name type="common">Bagworm moth</name>
    <name type="synonym">Eumeta japonica</name>
    <dbReference type="NCBI Taxonomy" id="151549"/>
    <lineage>
        <taxon>Eukaryota</taxon>
        <taxon>Metazoa</taxon>
        <taxon>Ecdysozoa</taxon>
        <taxon>Arthropoda</taxon>
        <taxon>Hexapoda</taxon>
        <taxon>Insecta</taxon>
        <taxon>Pterygota</taxon>
        <taxon>Neoptera</taxon>
        <taxon>Endopterygota</taxon>
        <taxon>Lepidoptera</taxon>
        <taxon>Glossata</taxon>
        <taxon>Ditrysia</taxon>
        <taxon>Tineoidea</taxon>
        <taxon>Psychidae</taxon>
        <taxon>Oiketicinae</taxon>
        <taxon>Eumeta</taxon>
    </lineage>
</organism>
<evidence type="ECO:0000256" key="7">
    <source>
        <dbReference type="ARBA" id="ARBA00022723"/>
    </source>
</evidence>
<evidence type="ECO:0000256" key="12">
    <source>
        <dbReference type="ARBA" id="ARBA00023033"/>
    </source>
</evidence>
<evidence type="ECO:0000256" key="1">
    <source>
        <dbReference type="ARBA" id="ARBA00001971"/>
    </source>
</evidence>
<evidence type="ECO:0000256" key="15">
    <source>
        <dbReference type="RuleBase" id="RU000461"/>
    </source>
</evidence>
<keyword evidence="17" id="KW-1185">Reference proteome</keyword>
<evidence type="ECO:0000256" key="11">
    <source>
        <dbReference type="ARBA" id="ARBA00023004"/>
    </source>
</evidence>
<dbReference type="InterPro" id="IPR050196">
    <property type="entry name" value="Cytochrome_P450_Monoox"/>
</dbReference>
<evidence type="ECO:0000256" key="6">
    <source>
        <dbReference type="ARBA" id="ARBA00022617"/>
    </source>
</evidence>
<dbReference type="Gene3D" id="1.10.630.10">
    <property type="entry name" value="Cytochrome P450"/>
    <property type="match status" value="1"/>
</dbReference>
<keyword evidence="8" id="KW-0256">Endoplasmic reticulum</keyword>
<keyword evidence="10 15" id="KW-0560">Oxidoreductase</keyword>
<dbReference type="GO" id="GO:0016705">
    <property type="term" value="F:oxidoreductase activity, acting on paired donors, with incorporation or reduction of molecular oxygen"/>
    <property type="evidence" value="ECO:0007669"/>
    <property type="project" value="InterPro"/>
</dbReference>
<dbReference type="Proteomes" id="UP000299102">
    <property type="component" value="Unassembled WGS sequence"/>
</dbReference>
<evidence type="ECO:0000256" key="10">
    <source>
        <dbReference type="ARBA" id="ARBA00023002"/>
    </source>
</evidence>
<evidence type="ECO:0000256" key="3">
    <source>
        <dbReference type="ARBA" id="ARBA00004174"/>
    </source>
</evidence>
<evidence type="ECO:0000313" key="17">
    <source>
        <dbReference type="Proteomes" id="UP000299102"/>
    </source>
</evidence>
<evidence type="ECO:0000256" key="13">
    <source>
        <dbReference type="ARBA" id="ARBA00023136"/>
    </source>
</evidence>
<dbReference type="GO" id="GO:0020037">
    <property type="term" value="F:heme binding"/>
    <property type="evidence" value="ECO:0007669"/>
    <property type="project" value="InterPro"/>
</dbReference>
<comment type="similarity">
    <text evidence="5 15">Belongs to the cytochrome P450 family.</text>
</comment>
<evidence type="ECO:0000256" key="2">
    <source>
        <dbReference type="ARBA" id="ARBA00003690"/>
    </source>
</evidence>
<keyword evidence="12 15" id="KW-0503">Monooxygenase</keyword>
<keyword evidence="11 14" id="KW-0408">Iron</keyword>
<keyword evidence="9" id="KW-0492">Microsome</keyword>
<dbReference type="OrthoDB" id="1470350at2759"/>
<feature type="binding site" description="axial binding residue" evidence="14">
    <location>
        <position position="198"/>
    </location>
    <ligand>
        <name>heme</name>
        <dbReference type="ChEBI" id="CHEBI:30413"/>
    </ligand>
    <ligandPart>
        <name>Fe</name>
        <dbReference type="ChEBI" id="CHEBI:18248"/>
    </ligandPart>
</feature>
<accession>A0A4C1V4E7</accession>
<dbReference type="PRINTS" id="PR00385">
    <property type="entry name" value="P450"/>
</dbReference>
<dbReference type="GO" id="GO:0005789">
    <property type="term" value="C:endoplasmic reticulum membrane"/>
    <property type="evidence" value="ECO:0007669"/>
    <property type="project" value="UniProtKB-SubCell"/>
</dbReference>